<dbReference type="Gene3D" id="1.25.40.10">
    <property type="entry name" value="Tetratricopeptide repeat domain"/>
    <property type="match status" value="2"/>
</dbReference>
<evidence type="ECO:0008006" key="11">
    <source>
        <dbReference type="Google" id="ProtNLM"/>
    </source>
</evidence>
<dbReference type="InterPro" id="IPR011990">
    <property type="entry name" value="TPR-like_helical_dom_sf"/>
</dbReference>
<keyword evidence="8" id="KW-1133">Transmembrane helix</keyword>
<dbReference type="PROSITE" id="PS50005">
    <property type="entry name" value="TPR"/>
    <property type="match status" value="1"/>
</dbReference>
<gene>
    <name evidence="9" type="ORF">GCM10011506_27450</name>
</gene>
<dbReference type="InterPro" id="IPR051476">
    <property type="entry name" value="Bac_ResReg_Asp_Phosphatase"/>
</dbReference>
<evidence type="ECO:0000256" key="2">
    <source>
        <dbReference type="ARBA" id="ARBA00022490"/>
    </source>
</evidence>
<evidence type="ECO:0000256" key="7">
    <source>
        <dbReference type="SAM" id="Coils"/>
    </source>
</evidence>
<dbReference type="PANTHER" id="PTHR46630:SF1">
    <property type="entry name" value="TETRATRICOPEPTIDE REPEAT PROTEIN 29"/>
    <property type="match status" value="1"/>
</dbReference>
<keyword evidence="2" id="KW-0963">Cytoplasm</keyword>
<feature type="coiled-coil region" evidence="7">
    <location>
        <begin position="390"/>
        <end position="452"/>
    </location>
</feature>
<dbReference type="SMART" id="SM00028">
    <property type="entry name" value="TPR"/>
    <property type="match status" value="4"/>
</dbReference>
<keyword evidence="10" id="KW-1185">Reference proteome</keyword>
<evidence type="ECO:0000256" key="4">
    <source>
        <dbReference type="ARBA" id="ARBA00022803"/>
    </source>
</evidence>
<dbReference type="InterPro" id="IPR036097">
    <property type="entry name" value="HisK_dim/P_sf"/>
</dbReference>
<evidence type="ECO:0000313" key="10">
    <source>
        <dbReference type="Proteomes" id="UP000636010"/>
    </source>
</evidence>
<comment type="similarity">
    <text evidence="5">Belongs to the Rap family.</text>
</comment>
<comment type="subcellular location">
    <subcellularLocation>
        <location evidence="1">Cytoplasm</location>
    </subcellularLocation>
</comment>
<evidence type="ECO:0000256" key="1">
    <source>
        <dbReference type="ARBA" id="ARBA00004496"/>
    </source>
</evidence>
<feature type="repeat" description="TPR" evidence="6">
    <location>
        <begin position="171"/>
        <end position="204"/>
    </location>
</feature>
<comment type="caution">
    <text evidence="9">The sequence shown here is derived from an EMBL/GenBank/DDBJ whole genome shotgun (WGS) entry which is preliminary data.</text>
</comment>
<protein>
    <recommendedName>
        <fullName evidence="11">MalT-like TPR region domain-containing protein</fullName>
    </recommendedName>
</protein>
<dbReference type="Pfam" id="PF13181">
    <property type="entry name" value="TPR_8"/>
    <property type="match status" value="1"/>
</dbReference>
<dbReference type="SUPFAM" id="SSF48452">
    <property type="entry name" value="TPR-like"/>
    <property type="match status" value="2"/>
</dbReference>
<evidence type="ECO:0000313" key="9">
    <source>
        <dbReference type="EMBL" id="GGC40382.1"/>
    </source>
</evidence>
<keyword evidence="8" id="KW-0472">Membrane</keyword>
<evidence type="ECO:0000256" key="5">
    <source>
        <dbReference type="ARBA" id="ARBA00038253"/>
    </source>
</evidence>
<feature type="transmembrane region" description="Helical" evidence="8">
    <location>
        <begin position="368"/>
        <end position="387"/>
    </location>
</feature>
<evidence type="ECO:0000256" key="3">
    <source>
        <dbReference type="ARBA" id="ARBA00022737"/>
    </source>
</evidence>
<accession>A0ABQ1MKF5</accession>
<proteinExistence type="inferred from homology"/>
<dbReference type="SUPFAM" id="SSF47384">
    <property type="entry name" value="Homodimeric domain of signal transducing histidine kinase"/>
    <property type="match status" value="1"/>
</dbReference>
<keyword evidence="4 6" id="KW-0802">TPR repeat</keyword>
<reference evidence="10" key="1">
    <citation type="journal article" date="2019" name="Int. J. Syst. Evol. Microbiol.">
        <title>The Global Catalogue of Microorganisms (GCM) 10K type strain sequencing project: providing services to taxonomists for standard genome sequencing and annotation.</title>
        <authorList>
            <consortium name="The Broad Institute Genomics Platform"/>
            <consortium name="The Broad Institute Genome Sequencing Center for Infectious Disease"/>
            <person name="Wu L."/>
            <person name="Ma J."/>
        </authorList>
    </citation>
    <scope>NUCLEOTIDE SEQUENCE [LARGE SCALE GENOMIC DNA]</scope>
    <source>
        <strain evidence="10">CGMCC 1.10832</strain>
    </source>
</reference>
<organism evidence="9 10">
    <name type="scientific">Marivirga lumbricoides</name>
    <dbReference type="NCBI Taxonomy" id="1046115"/>
    <lineage>
        <taxon>Bacteria</taxon>
        <taxon>Pseudomonadati</taxon>
        <taxon>Bacteroidota</taxon>
        <taxon>Cytophagia</taxon>
        <taxon>Cytophagales</taxon>
        <taxon>Marivirgaceae</taxon>
        <taxon>Marivirga</taxon>
    </lineage>
</organism>
<keyword evidence="3" id="KW-0677">Repeat</keyword>
<dbReference type="Proteomes" id="UP000636010">
    <property type="component" value="Unassembled WGS sequence"/>
</dbReference>
<evidence type="ECO:0000256" key="6">
    <source>
        <dbReference type="PROSITE-ProRule" id="PRU00339"/>
    </source>
</evidence>
<sequence length="520" mass="60591">MHLSFVAILIVLNACNLPRILAENAIENPDSLKNLLELQLDSVSFTTEEEVLAYLELTSKLNLSSPADALIFAKALENQLLFEQKKVGEAHIHSYKGNYYWSQGIYGAALKDYFEALKLFEERKDEFEAIKQLNNIGETYKKQKDYQKASRFLNEALIRMSHLRSEEQNTQLIMVNLGQLYMLEDQFDSALYFLDKVLSRTTRNNRTAQGFANLYKGMIKRDRGQFDSASHYFHKSLDIWEAEKFKRSIVETKAELAQLAIMQQNYQLATTTLQEIQLDAKQINALDILMRIYQYQIALFKLKGSKDSLISYYEKFISIKDSIFNEETRSEINKLSIQYELSQRENKYYKLALEQNILTNDIKTQSRFLIFLILISLIGFIFIIVLWRQRSNLLKVHQQLKTQKEEIERKQNEIARKSLELANLNKELYALNENLEEKIVQRSEQLTRKNKQIAKYTYFNSHKLRAPVASVLGLINVLELSKNGILDPTILNHLKSCAIELDQIIHNLKNILEAEIDELD</sequence>
<dbReference type="PANTHER" id="PTHR46630">
    <property type="entry name" value="TETRATRICOPEPTIDE REPEAT PROTEIN 29"/>
    <property type="match status" value="1"/>
</dbReference>
<dbReference type="InterPro" id="IPR019734">
    <property type="entry name" value="TPR_rpt"/>
</dbReference>
<dbReference type="EMBL" id="BMEC01000008">
    <property type="protein sequence ID" value="GGC40382.1"/>
    <property type="molecule type" value="Genomic_DNA"/>
</dbReference>
<name>A0ABQ1MKF5_9BACT</name>
<evidence type="ECO:0000256" key="8">
    <source>
        <dbReference type="SAM" id="Phobius"/>
    </source>
</evidence>
<keyword evidence="7" id="KW-0175">Coiled coil</keyword>
<keyword evidence="8" id="KW-0812">Transmembrane</keyword>
<dbReference type="RefSeq" id="WP_188464386.1">
    <property type="nucleotide sequence ID" value="NZ_BAABHU010000008.1"/>
</dbReference>